<feature type="domain" description="Reverse transcriptase Ty1/copia-type" evidence="2">
    <location>
        <begin position="116"/>
        <end position="251"/>
    </location>
</feature>
<proteinExistence type="predicted"/>
<dbReference type="Proteomes" id="UP001153555">
    <property type="component" value="Unassembled WGS sequence"/>
</dbReference>
<organism evidence="3 4">
    <name type="scientific">Striga hermonthica</name>
    <name type="common">Purple witchweed</name>
    <name type="synonym">Buchnera hermonthica</name>
    <dbReference type="NCBI Taxonomy" id="68872"/>
    <lineage>
        <taxon>Eukaryota</taxon>
        <taxon>Viridiplantae</taxon>
        <taxon>Streptophyta</taxon>
        <taxon>Embryophyta</taxon>
        <taxon>Tracheophyta</taxon>
        <taxon>Spermatophyta</taxon>
        <taxon>Magnoliopsida</taxon>
        <taxon>eudicotyledons</taxon>
        <taxon>Gunneridae</taxon>
        <taxon>Pentapetalae</taxon>
        <taxon>asterids</taxon>
        <taxon>lamiids</taxon>
        <taxon>Lamiales</taxon>
        <taxon>Orobanchaceae</taxon>
        <taxon>Buchnereae</taxon>
        <taxon>Striga</taxon>
    </lineage>
</organism>
<dbReference type="InterPro" id="IPR043502">
    <property type="entry name" value="DNA/RNA_pol_sf"/>
</dbReference>
<keyword evidence="3" id="KW-0418">Kinase</keyword>
<keyword evidence="3" id="KW-0808">Transferase</keyword>
<evidence type="ECO:0000313" key="3">
    <source>
        <dbReference type="EMBL" id="CAA0814951.1"/>
    </source>
</evidence>
<dbReference type="GO" id="GO:0016301">
    <property type="term" value="F:kinase activity"/>
    <property type="evidence" value="ECO:0007669"/>
    <property type="project" value="UniProtKB-KW"/>
</dbReference>
<name>A0A9N7MV34_STRHE</name>
<dbReference type="CDD" id="cd09272">
    <property type="entry name" value="RNase_HI_RT_Ty1"/>
    <property type="match status" value="1"/>
</dbReference>
<dbReference type="EMBL" id="CACSLK010012233">
    <property type="protein sequence ID" value="CAA0814951.1"/>
    <property type="molecule type" value="Genomic_DNA"/>
</dbReference>
<evidence type="ECO:0000259" key="2">
    <source>
        <dbReference type="Pfam" id="PF07727"/>
    </source>
</evidence>
<feature type="region of interest" description="Disordered" evidence="1">
    <location>
        <begin position="11"/>
        <end position="30"/>
    </location>
</feature>
<dbReference type="InterPro" id="IPR013103">
    <property type="entry name" value="RVT_2"/>
</dbReference>
<evidence type="ECO:0000256" key="1">
    <source>
        <dbReference type="SAM" id="MobiDB-lite"/>
    </source>
</evidence>
<dbReference type="OrthoDB" id="414945at2759"/>
<dbReference type="SUPFAM" id="SSF56672">
    <property type="entry name" value="DNA/RNA polymerases"/>
    <property type="match status" value="1"/>
</dbReference>
<protein>
    <submittedName>
        <fullName evidence="3">Cysteine-rich RLK (RECEPTOR-like protein kinase) 8</fullName>
    </submittedName>
</protein>
<accession>A0A9N7MV34</accession>
<dbReference type="PANTHER" id="PTHR11439:SF511">
    <property type="match status" value="1"/>
</dbReference>
<evidence type="ECO:0000313" key="4">
    <source>
        <dbReference type="Proteomes" id="UP001153555"/>
    </source>
</evidence>
<dbReference type="PANTHER" id="PTHR11439">
    <property type="entry name" value="GAG-POL-RELATED RETROTRANSPOSON"/>
    <property type="match status" value="1"/>
</dbReference>
<keyword evidence="4" id="KW-1185">Reference proteome</keyword>
<gene>
    <name evidence="3" type="ORF">SHERM_15105</name>
</gene>
<dbReference type="Pfam" id="PF07727">
    <property type="entry name" value="RVT_2"/>
    <property type="match status" value="1"/>
</dbReference>
<comment type="caution">
    <text evidence="3">The sequence shown here is derived from an EMBL/GenBank/DDBJ whole genome shotgun (WGS) entry which is preliminary data.</text>
</comment>
<dbReference type="AlphaFoldDB" id="A0A9N7MV34"/>
<reference evidence="3" key="1">
    <citation type="submission" date="2019-12" db="EMBL/GenBank/DDBJ databases">
        <authorList>
            <person name="Scholes J."/>
        </authorList>
    </citation>
    <scope>NUCLEOTIDE SEQUENCE</scope>
</reference>
<sequence>MVKNTAWNAVVAGGRNSDNPGEGGQNQPPSCFKLNGYPEWFKLLKEERAKLGGKSVANSVKTEGIGKGTVAPEERNELPLQDISNLIKQEIAKYMGSGSGQKVNGGDNYAHFVEFAGKPGQVCHLKKSLYGLKQASREWNAEFCAKLLAFGFVQSAHDHCLFVKNDAHGFMALIIYVDDILLTGSHVEALEHVKVYLDGLFTIKDLGDAKYFLGVELVRGHEGIYLNQIKYVMDILKDTGMVDCKAVSTPFPNGLKLFSGHGDTLHDPDQYRRLVGRLLYLNMTRADITYAVQQLSQFVGSPCSSHWDAALHVVRYLKGQPSLGLFYPSCALSTLSAYSDADWGSCPDSRRSLTGYCVFFGKSLIAWKTKKQVMVSRSSAEAECRALGSTVCELKWLSYLLHDLRITFTTPVPLWCDNQAVLYIVANPVFHEGTKHLEIYCHLVRDEFKAGFVKPLKMSSTLQLADIFTKPLGPSVFFSLRFKLGLADVHQVPA</sequence>